<gene>
    <name evidence="18" type="primary">CAMK2G</name>
</gene>
<feature type="domain" description="Protein kinase" evidence="17">
    <location>
        <begin position="15"/>
        <end position="273"/>
    </location>
</feature>
<evidence type="ECO:0000256" key="16">
    <source>
        <dbReference type="SAM" id="Phobius"/>
    </source>
</evidence>
<dbReference type="InterPro" id="IPR013543">
    <property type="entry name" value="Ca/CaM-dep_prot_kinase-assoc"/>
</dbReference>
<dbReference type="PROSITE" id="PS00107">
    <property type="entry name" value="PROTEIN_KINASE_ATP"/>
    <property type="match status" value="1"/>
</dbReference>
<dbReference type="PROSITE" id="PS00108">
    <property type="entry name" value="PROTEIN_KINASE_ST"/>
    <property type="match status" value="1"/>
</dbReference>
<protein>
    <recommendedName>
        <fullName evidence="2">calcium/calmodulin-dependent protein kinase</fullName>
        <ecNumber evidence="2">2.7.11.17</ecNumber>
    </recommendedName>
</protein>
<evidence type="ECO:0000313" key="19">
    <source>
        <dbReference type="Proteomes" id="UP000694402"/>
    </source>
</evidence>
<keyword evidence="19" id="KW-1185">Reference proteome</keyword>
<dbReference type="SUPFAM" id="SSF56112">
    <property type="entry name" value="Protein kinase-like (PK-like)"/>
    <property type="match status" value="1"/>
</dbReference>
<feature type="transmembrane region" description="Helical" evidence="16">
    <location>
        <begin position="313"/>
        <end position="330"/>
    </location>
</feature>
<keyword evidence="7" id="KW-0418">Kinase</keyword>
<keyword evidence="5" id="KW-0808">Transferase</keyword>
<dbReference type="GO" id="GO:0005524">
    <property type="term" value="F:ATP binding"/>
    <property type="evidence" value="ECO:0007669"/>
    <property type="project" value="UniProtKB-UniRule"/>
</dbReference>
<evidence type="ECO:0000256" key="6">
    <source>
        <dbReference type="ARBA" id="ARBA00022741"/>
    </source>
</evidence>
<organism evidence="18 19">
    <name type="scientific">Oncorhynchus tshawytscha</name>
    <name type="common">Chinook salmon</name>
    <name type="synonym">Salmo tshawytscha</name>
    <dbReference type="NCBI Taxonomy" id="74940"/>
    <lineage>
        <taxon>Eukaryota</taxon>
        <taxon>Metazoa</taxon>
        <taxon>Chordata</taxon>
        <taxon>Craniata</taxon>
        <taxon>Vertebrata</taxon>
        <taxon>Euteleostomi</taxon>
        <taxon>Actinopterygii</taxon>
        <taxon>Neopterygii</taxon>
        <taxon>Teleostei</taxon>
        <taxon>Protacanthopterygii</taxon>
        <taxon>Salmoniformes</taxon>
        <taxon>Salmonidae</taxon>
        <taxon>Salmoninae</taxon>
        <taxon>Oncorhynchus</taxon>
    </lineage>
</organism>
<dbReference type="GeneTree" id="ENSGT00940000156481"/>
<dbReference type="CDD" id="cd14086">
    <property type="entry name" value="STKc_CaMKII"/>
    <property type="match status" value="1"/>
</dbReference>
<dbReference type="FunFam" id="3.10.450.50:FF:000001">
    <property type="entry name" value="calcium/calmodulin-dependent protein kinase type II subunit gamma isoform X1"/>
    <property type="match status" value="1"/>
</dbReference>
<evidence type="ECO:0000259" key="17">
    <source>
        <dbReference type="PROSITE" id="PS50011"/>
    </source>
</evidence>
<evidence type="ECO:0000256" key="12">
    <source>
        <dbReference type="ARBA" id="ARBA00056581"/>
    </source>
</evidence>
<dbReference type="InterPro" id="IPR032710">
    <property type="entry name" value="NTF2-like_dom_sf"/>
</dbReference>
<keyword evidence="16" id="KW-0812">Transmembrane</keyword>
<evidence type="ECO:0000256" key="4">
    <source>
        <dbReference type="ARBA" id="ARBA00022553"/>
    </source>
</evidence>
<dbReference type="Gene3D" id="3.30.200.20">
    <property type="entry name" value="Phosphorylase Kinase, domain 1"/>
    <property type="match status" value="1"/>
</dbReference>
<evidence type="ECO:0000256" key="7">
    <source>
        <dbReference type="ARBA" id="ARBA00022777"/>
    </source>
</evidence>
<evidence type="ECO:0000256" key="13">
    <source>
        <dbReference type="ARBA" id="ARBA00064333"/>
    </source>
</evidence>
<keyword evidence="16" id="KW-0472">Membrane</keyword>
<keyword evidence="16" id="KW-1133">Transmembrane helix</keyword>
<keyword evidence="8 14" id="KW-0067">ATP-binding</keyword>
<dbReference type="SMART" id="SM00220">
    <property type="entry name" value="S_TKc"/>
    <property type="match status" value="1"/>
</dbReference>
<dbReference type="AlphaFoldDB" id="A0A8C8HGL5"/>
<comment type="function">
    <text evidence="12">CaM-kinase II (CAMK2) is a prominent kinase in the central nervous system.</text>
</comment>
<dbReference type="GO" id="GO:0043226">
    <property type="term" value="C:organelle"/>
    <property type="evidence" value="ECO:0007669"/>
    <property type="project" value="UniProtKB-ARBA"/>
</dbReference>
<keyword evidence="3 15" id="KW-0723">Serine/threonine-protein kinase</keyword>
<dbReference type="Gene3D" id="3.10.450.50">
    <property type="match status" value="1"/>
</dbReference>
<dbReference type="Pfam" id="PF00069">
    <property type="entry name" value="Pkinase"/>
    <property type="match status" value="1"/>
</dbReference>
<keyword evidence="9" id="KW-0112">Calmodulin-binding</keyword>
<dbReference type="EC" id="2.7.11.17" evidence="2"/>
<dbReference type="SUPFAM" id="SSF54427">
    <property type="entry name" value="NTF2-like"/>
    <property type="match status" value="1"/>
</dbReference>
<evidence type="ECO:0000256" key="15">
    <source>
        <dbReference type="RuleBase" id="RU000304"/>
    </source>
</evidence>
<proteinExistence type="inferred from homology"/>
<dbReference type="GO" id="GO:0005516">
    <property type="term" value="F:calmodulin binding"/>
    <property type="evidence" value="ECO:0007669"/>
    <property type="project" value="UniProtKB-KW"/>
</dbReference>
<evidence type="ECO:0000256" key="14">
    <source>
        <dbReference type="PROSITE-ProRule" id="PRU10141"/>
    </source>
</evidence>
<comment type="catalytic activity">
    <reaction evidence="11">
        <text>L-seryl-[protein] + ATP = O-phospho-L-seryl-[protein] + ADP + H(+)</text>
        <dbReference type="Rhea" id="RHEA:17989"/>
        <dbReference type="Rhea" id="RHEA-COMP:9863"/>
        <dbReference type="Rhea" id="RHEA-COMP:11604"/>
        <dbReference type="ChEBI" id="CHEBI:15378"/>
        <dbReference type="ChEBI" id="CHEBI:29999"/>
        <dbReference type="ChEBI" id="CHEBI:30616"/>
        <dbReference type="ChEBI" id="CHEBI:83421"/>
        <dbReference type="ChEBI" id="CHEBI:456216"/>
        <dbReference type="EC" id="2.7.11.17"/>
    </reaction>
</comment>
<comment type="similarity">
    <text evidence="1">Belongs to the protein kinase superfamily. CAMK Ser/Thr protein kinase family. CaMK subfamily.</text>
</comment>
<reference evidence="18" key="1">
    <citation type="submission" date="2025-08" db="UniProtKB">
        <authorList>
            <consortium name="Ensembl"/>
        </authorList>
    </citation>
    <scope>IDENTIFICATION</scope>
</reference>
<sequence length="464" mass="52936">MATTIVTSTRFTDEYQLYEELGKGAFSVVRRCVKKSSGQEFAAKIINTKKLSARDHQKLDREARICRLLKHSNIVRLHDSISEEGFHYLVFDLVTGGELFEDIVAREYYSEADASQCINQILESVQHIHQHDIVHRDLKPENLLLASKMKGAAVKLADFGLAIEVQGDQQAWFGFAGTPGYLSPEVLRKDPYGKPVDIWACGVILYILLVGYPPFWDEDQHKLYQQIKAGAYDFPSPEWDTVTPEAKNLINQMLTINPSKRITADQALKHPWICVSTHTNLYMATQNHIRLTYCFVYRVAMGRFLLLTMCREITLIYLLRLLALLSLLLLSRKQEIIKITEQLIEAVNNGDFEAYTRICDPGLTSFEPEALGNLVEGMDFHKFYFENLLSKNSKPVHTTLLNPHVHLIGEEAACIAYIRLTQFVDGQGRPRSSQSEETRVWHRRDSKWLNVHFHCSGAPAAPLQ</sequence>
<dbReference type="PANTHER" id="PTHR24347">
    <property type="entry name" value="SERINE/THREONINE-PROTEIN KINASE"/>
    <property type="match status" value="1"/>
</dbReference>
<dbReference type="Ensembl" id="ENSOTST00005067950.2">
    <property type="protein sequence ID" value="ENSOTSP00005062476.2"/>
    <property type="gene ID" value="ENSOTSG00005054559.1"/>
</dbReference>
<dbReference type="Pfam" id="PF08332">
    <property type="entry name" value="CaMKII_AD"/>
    <property type="match status" value="1"/>
</dbReference>
<keyword evidence="4" id="KW-0597">Phosphoprotein</keyword>
<evidence type="ECO:0000256" key="1">
    <source>
        <dbReference type="ARBA" id="ARBA00005354"/>
    </source>
</evidence>
<comment type="subunit">
    <text evidence="13">CAMK2 is composed of four different chains: alpha, beta, gamma, and delta. The different isoforms assemble into homo- or heteromultimeric holoenzymes composed of 8 to 12 subunits.</text>
</comment>
<evidence type="ECO:0000256" key="9">
    <source>
        <dbReference type="ARBA" id="ARBA00022860"/>
    </source>
</evidence>
<dbReference type="PROSITE" id="PS50011">
    <property type="entry name" value="PROTEIN_KINASE_DOM"/>
    <property type="match status" value="1"/>
</dbReference>
<dbReference type="InterPro" id="IPR011009">
    <property type="entry name" value="Kinase-like_dom_sf"/>
</dbReference>
<dbReference type="Gene3D" id="1.10.510.10">
    <property type="entry name" value="Transferase(Phosphotransferase) domain 1"/>
    <property type="match status" value="1"/>
</dbReference>
<evidence type="ECO:0000256" key="8">
    <source>
        <dbReference type="ARBA" id="ARBA00022840"/>
    </source>
</evidence>
<dbReference type="InterPro" id="IPR017441">
    <property type="entry name" value="Protein_kinase_ATP_BS"/>
</dbReference>
<feature type="binding site" evidence="14">
    <location>
        <position position="44"/>
    </location>
    <ligand>
        <name>ATP</name>
        <dbReference type="ChEBI" id="CHEBI:30616"/>
    </ligand>
</feature>
<evidence type="ECO:0000256" key="10">
    <source>
        <dbReference type="ARBA" id="ARBA00047307"/>
    </source>
</evidence>
<comment type="catalytic activity">
    <reaction evidence="10">
        <text>L-threonyl-[protein] + ATP = O-phospho-L-threonyl-[protein] + ADP + H(+)</text>
        <dbReference type="Rhea" id="RHEA:46608"/>
        <dbReference type="Rhea" id="RHEA-COMP:11060"/>
        <dbReference type="Rhea" id="RHEA-COMP:11605"/>
        <dbReference type="ChEBI" id="CHEBI:15378"/>
        <dbReference type="ChEBI" id="CHEBI:30013"/>
        <dbReference type="ChEBI" id="CHEBI:30616"/>
        <dbReference type="ChEBI" id="CHEBI:61977"/>
        <dbReference type="ChEBI" id="CHEBI:456216"/>
        <dbReference type="EC" id="2.7.11.17"/>
    </reaction>
</comment>
<dbReference type="InterPro" id="IPR008271">
    <property type="entry name" value="Ser/Thr_kinase_AS"/>
</dbReference>
<evidence type="ECO:0000256" key="3">
    <source>
        <dbReference type="ARBA" id="ARBA00022527"/>
    </source>
</evidence>
<evidence type="ECO:0000313" key="18">
    <source>
        <dbReference type="Ensembl" id="ENSOTSP00005062476.2"/>
    </source>
</evidence>
<evidence type="ECO:0000256" key="11">
    <source>
        <dbReference type="ARBA" id="ARBA00047430"/>
    </source>
</evidence>
<dbReference type="Proteomes" id="UP000694402">
    <property type="component" value="Unassembled WGS sequence"/>
</dbReference>
<reference evidence="18" key="2">
    <citation type="submission" date="2025-09" db="UniProtKB">
        <authorList>
            <consortium name="Ensembl"/>
        </authorList>
    </citation>
    <scope>IDENTIFICATION</scope>
</reference>
<dbReference type="InterPro" id="IPR000719">
    <property type="entry name" value="Prot_kinase_dom"/>
</dbReference>
<dbReference type="GO" id="GO:0004683">
    <property type="term" value="F:calcium/calmodulin-dependent protein kinase activity"/>
    <property type="evidence" value="ECO:0007669"/>
    <property type="project" value="UniProtKB-EC"/>
</dbReference>
<dbReference type="FunFam" id="3.30.200.20:FF:000002">
    <property type="entry name" value="Calcium/calmodulin-dependent protein kinase type II subunit delta isoform 2"/>
    <property type="match status" value="1"/>
</dbReference>
<accession>A0A8C8HGL5</accession>
<name>A0A8C8HGL5_ONCTS</name>
<keyword evidence="6 14" id="KW-0547">Nucleotide-binding</keyword>
<evidence type="ECO:0000256" key="5">
    <source>
        <dbReference type="ARBA" id="ARBA00022679"/>
    </source>
</evidence>
<dbReference type="FunFam" id="1.10.510.10:FF:000001">
    <property type="entry name" value="Calcium/calmodulin-dependent protein kinase type II subunit delta"/>
    <property type="match status" value="1"/>
</dbReference>
<evidence type="ECO:0000256" key="2">
    <source>
        <dbReference type="ARBA" id="ARBA00012434"/>
    </source>
</evidence>